<evidence type="ECO:0000259" key="6">
    <source>
        <dbReference type="Pfam" id="PF01258"/>
    </source>
</evidence>
<evidence type="ECO:0000313" key="7">
    <source>
        <dbReference type="EMBL" id="GIG18665.1"/>
    </source>
</evidence>
<feature type="zinc finger region" description="dksA C4-type" evidence="4">
    <location>
        <begin position="91"/>
        <end position="115"/>
    </location>
</feature>
<dbReference type="PANTHER" id="PTHR33823:SF4">
    <property type="entry name" value="GENERAL STRESS PROTEIN 16O"/>
    <property type="match status" value="1"/>
</dbReference>
<keyword evidence="1" id="KW-0479">Metal-binding</keyword>
<dbReference type="Proteomes" id="UP000660339">
    <property type="component" value="Unassembled WGS sequence"/>
</dbReference>
<evidence type="ECO:0000256" key="5">
    <source>
        <dbReference type="SAM" id="MobiDB-lite"/>
    </source>
</evidence>
<reference evidence="7" key="1">
    <citation type="submission" date="2021-01" db="EMBL/GenBank/DDBJ databases">
        <title>Whole genome shotgun sequence of Catellatospora methionotrophica NBRC 14553.</title>
        <authorList>
            <person name="Komaki H."/>
            <person name="Tamura T."/>
        </authorList>
    </citation>
    <scope>NUCLEOTIDE SEQUENCE</scope>
    <source>
        <strain evidence="7">NBRC 14553</strain>
    </source>
</reference>
<evidence type="ECO:0000256" key="3">
    <source>
        <dbReference type="ARBA" id="ARBA00022833"/>
    </source>
</evidence>
<dbReference type="RefSeq" id="WP_166387092.1">
    <property type="nucleotide sequence ID" value="NZ_BAAATT010000018.1"/>
</dbReference>
<dbReference type="Gene3D" id="1.20.120.910">
    <property type="entry name" value="DksA, coiled-coil domain"/>
    <property type="match status" value="1"/>
</dbReference>
<evidence type="ECO:0000256" key="2">
    <source>
        <dbReference type="ARBA" id="ARBA00022771"/>
    </source>
</evidence>
<name>A0A8J3LI57_9ACTN</name>
<dbReference type="GO" id="GO:0008270">
    <property type="term" value="F:zinc ion binding"/>
    <property type="evidence" value="ECO:0007669"/>
    <property type="project" value="UniProtKB-KW"/>
</dbReference>
<protein>
    <submittedName>
        <fullName evidence="7">Molecular chaperone DnaK</fullName>
    </submittedName>
</protein>
<sequence>MATLEGTLDKAQLGVLLKARYDETAEQLRVQSESVRQLRRSGDQGPGDVADAGTMVSDTEQQDLLTAALDDHMRKLTDALARFESGALGTCDSCGQEIPLARMEIMPWSTHCVKCQAAAERWR</sequence>
<dbReference type="Pfam" id="PF01258">
    <property type="entry name" value="zf-dskA_traR"/>
    <property type="match status" value="1"/>
</dbReference>
<dbReference type="PANTHER" id="PTHR33823">
    <property type="entry name" value="RNA POLYMERASE-BINDING TRANSCRIPTION FACTOR DKSA-RELATED"/>
    <property type="match status" value="1"/>
</dbReference>
<dbReference type="AlphaFoldDB" id="A0A8J3LI57"/>
<feature type="domain" description="Zinc finger DksA/TraR C4-type" evidence="6">
    <location>
        <begin position="87"/>
        <end position="121"/>
    </location>
</feature>
<dbReference type="InterPro" id="IPR020458">
    <property type="entry name" value="Znf_DskA_TraR_CS"/>
</dbReference>
<comment type="caution">
    <text evidence="7">The sequence shown here is derived from an EMBL/GenBank/DDBJ whole genome shotgun (WGS) entry which is preliminary data.</text>
</comment>
<accession>A0A8J3LI57</accession>
<proteinExistence type="predicted"/>
<keyword evidence="2" id="KW-0863">Zinc-finger</keyword>
<dbReference type="EMBL" id="BONJ01000043">
    <property type="protein sequence ID" value="GIG18665.1"/>
    <property type="molecule type" value="Genomic_DNA"/>
</dbReference>
<keyword evidence="3" id="KW-0862">Zinc</keyword>
<evidence type="ECO:0000313" key="8">
    <source>
        <dbReference type="Proteomes" id="UP000660339"/>
    </source>
</evidence>
<keyword evidence="8" id="KW-1185">Reference proteome</keyword>
<evidence type="ECO:0000256" key="1">
    <source>
        <dbReference type="ARBA" id="ARBA00022723"/>
    </source>
</evidence>
<evidence type="ECO:0000256" key="4">
    <source>
        <dbReference type="PROSITE-ProRule" id="PRU00510"/>
    </source>
</evidence>
<feature type="region of interest" description="Disordered" evidence="5">
    <location>
        <begin position="32"/>
        <end position="56"/>
    </location>
</feature>
<dbReference type="SUPFAM" id="SSF57716">
    <property type="entry name" value="Glucocorticoid receptor-like (DNA-binding domain)"/>
    <property type="match status" value="1"/>
</dbReference>
<gene>
    <name evidence="7" type="ORF">Cme02nite_69970</name>
</gene>
<organism evidence="7 8">
    <name type="scientific">Catellatospora methionotrophica</name>
    <dbReference type="NCBI Taxonomy" id="121620"/>
    <lineage>
        <taxon>Bacteria</taxon>
        <taxon>Bacillati</taxon>
        <taxon>Actinomycetota</taxon>
        <taxon>Actinomycetes</taxon>
        <taxon>Micromonosporales</taxon>
        <taxon>Micromonosporaceae</taxon>
        <taxon>Catellatospora</taxon>
    </lineage>
</organism>
<dbReference type="InterPro" id="IPR000962">
    <property type="entry name" value="Znf_DskA_TraR"/>
</dbReference>
<dbReference type="PROSITE" id="PS01102">
    <property type="entry name" value="ZF_DKSA_1"/>
    <property type="match status" value="1"/>
</dbReference>
<dbReference type="PROSITE" id="PS51128">
    <property type="entry name" value="ZF_DKSA_2"/>
    <property type="match status" value="1"/>
</dbReference>